<evidence type="ECO:0000256" key="6">
    <source>
        <dbReference type="ARBA" id="ARBA00022692"/>
    </source>
</evidence>
<dbReference type="RefSeq" id="YP_009420869.1">
    <property type="nucleotide sequence ID" value="NC_035728.1"/>
</dbReference>
<evidence type="ECO:0000256" key="11">
    <source>
        <dbReference type="ARBA" id="ARBA00022989"/>
    </source>
</evidence>
<keyword evidence="13 15" id="KW-0472">Membrane</keyword>
<protein>
    <recommendedName>
        <fullName evidence="3 15">Cytochrome c oxidase subunit 2</fullName>
    </recommendedName>
</protein>
<dbReference type="GeneID" id="33910926"/>
<accession>A0A343F4F5</accession>
<keyword evidence="4 15" id="KW-0813">Transport</keyword>
<dbReference type="InterPro" id="IPR045187">
    <property type="entry name" value="CcO_II"/>
</dbReference>
<dbReference type="SUPFAM" id="SSF49503">
    <property type="entry name" value="Cupredoxins"/>
    <property type="match status" value="1"/>
</dbReference>
<dbReference type="PANTHER" id="PTHR22888:SF9">
    <property type="entry name" value="CYTOCHROME C OXIDASE SUBUNIT 2"/>
    <property type="match status" value="1"/>
</dbReference>
<evidence type="ECO:0000256" key="4">
    <source>
        <dbReference type="ARBA" id="ARBA00022448"/>
    </source>
</evidence>
<dbReference type="InterPro" id="IPR002429">
    <property type="entry name" value="CcO_II-like_C"/>
</dbReference>
<dbReference type="Pfam" id="PF00116">
    <property type="entry name" value="COX2"/>
    <property type="match status" value="1"/>
</dbReference>
<geneLocation type="mitochondrion" evidence="19"/>
<evidence type="ECO:0000256" key="10">
    <source>
        <dbReference type="ARBA" id="ARBA00022982"/>
    </source>
</evidence>
<proteinExistence type="inferred from homology"/>
<keyword evidence="10 15" id="KW-0249">Electron transport</keyword>
<evidence type="ECO:0000256" key="2">
    <source>
        <dbReference type="ARBA" id="ARBA00007866"/>
    </source>
</evidence>
<keyword evidence="15 19" id="KW-0496">Mitochondrion</keyword>
<comment type="cofactor">
    <cofactor evidence="15">
        <name>Cu cation</name>
        <dbReference type="ChEBI" id="CHEBI:23378"/>
    </cofactor>
    <text evidence="15">Binds a copper A center.</text>
</comment>
<gene>
    <name evidence="19" type="primary">COX2</name>
</gene>
<evidence type="ECO:0000256" key="5">
    <source>
        <dbReference type="ARBA" id="ARBA00022660"/>
    </source>
</evidence>
<dbReference type="PROSITE" id="PS50857">
    <property type="entry name" value="COX2_CUA"/>
    <property type="match status" value="1"/>
</dbReference>
<keyword evidence="11 16" id="KW-1133">Transmembrane helix</keyword>
<dbReference type="Pfam" id="PF02790">
    <property type="entry name" value="COX2_TM"/>
    <property type="match status" value="1"/>
</dbReference>
<keyword evidence="15" id="KW-0999">Mitochondrion inner membrane</keyword>
<feature type="domain" description="Cytochrome oxidase subunit II copper A binding" evidence="17">
    <location>
        <begin position="97"/>
        <end position="231"/>
    </location>
</feature>
<dbReference type="PANTHER" id="PTHR22888">
    <property type="entry name" value="CYTOCHROME C OXIDASE, SUBUNIT II"/>
    <property type="match status" value="1"/>
</dbReference>
<evidence type="ECO:0000256" key="15">
    <source>
        <dbReference type="RuleBase" id="RU000457"/>
    </source>
</evidence>
<dbReference type="Gene3D" id="1.10.287.90">
    <property type="match status" value="1"/>
</dbReference>
<evidence type="ECO:0000256" key="9">
    <source>
        <dbReference type="ARBA" id="ARBA00022967"/>
    </source>
</evidence>
<dbReference type="AlphaFoldDB" id="A0A343F4F5"/>
<dbReference type="CTD" id="4513"/>
<reference evidence="19" key="1">
    <citation type="submission" date="2017-06" db="EMBL/GenBank/DDBJ databases">
        <title>Characterization of the comom cockle, Cerastoderma edule (Linnaeus, 1758), mitochondrial DNA.</title>
        <authorList>
            <person name="Quinteiro J."/>
            <person name="Rey-Mendez M."/>
        </authorList>
    </citation>
    <scope>NUCLEOTIDE SEQUENCE</scope>
    <source>
        <strain evidence="19">Cedu.11.16.N01.022</strain>
        <tissue evidence="19">Anterior aductor muscle</tissue>
    </source>
</reference>
<organism evidence="19">
    <name type="scientific">Cerastoderma edule</name>
    <name type="common">Common cockle</name>
    <name type="synonym">Cardium edule</name>
    <dbReference type="NCBI Taxonomy" id="55710"/>
    <lineage>
        <taxon>Eukaryota</taxon>
        <taxon>Metazoa</taxon>
        <taxon>Spiralia</taxon>
        <taxon>Lophotrochozoa</taxon>
        <taxon>Mollusca</taxon>
        <taxon>Bivalvia</taxon>
        <taxon>Autobranchia</taxon>
        <taxon>Heteroconchia</taxon>
        <taxon>Euheterodonta</taxon>
        <taxon>Imparidentia</taxon>
        <taxon>Neoheterodontei</taxon>
        <taxon>Cardiida</taxon>
        <taxon>Cardioidea</taxon>
        <taxon>Cardiidae</taxon>
        <taxon>Lymnocardiinae</taxon>
        <taxon>Cerastoderma</taxon>
    </lineage>
</organism>
<dbReference type="GO" id="GO:0005507">
    <property type="term" value="F:copper ion binding"/>
    <property type="evidence" value="ECO:0007669"/>
    <property type="project" value="InterPro"/>
</dbReference>
<dbReference type="GO" id="GO:0042773">
    <property type="term" value="P:ATP synthesis coupled electron transport"/>
    <property type="evidence" value="ECO:0007669"/>
    <property type="project" value="TreeGrafter"/>
</dbReference>
<dbReference type="GO" id="GO:0004129">
    <property type="term" value="F:cytochrome-c oxidase activity"/>
    <property type="evidence" value="ECO:0007669"/>
    <property type="project" value="UniProtKB-EC"/>
</dbReference>
<dbReference type="GO" id="GO:0005743">
    <property type="term" value="C:mitochondrial inner membrane"/>
    <property type="evidence" value="ECO:0007669"/>
    <property type="project" value="UniProtKB-SubCell"/>
</dbReference>
<evidence type="ECO:0000259" key="17">
    <source>
        <dbReference type="PROSITE" id="PS50857"/>
    </source>
</evidence>
<dbReference type="SUPFAM" id="SSF81464">
    <property type="entry name" value="Cytochrome c oxidase subunit II-like, transmembrane region"/>
    <property type="match status" value="1"/>
</dbReference>
<sequence length="235" mass="26282">MVWDKQMTFHDPVTDNLAYMILYHGCVMAVCAGVLTVVFSGFAYIMYLGLVGGGFSSSYTSSDLAETLWTLIPMIILLVLCFPSLTLLYYGALRCSEYEVNLKVTAHQWYWQYEYQLGAAELSFESYLLPVEDIKGGALLYMDVDKRCVLPLGKLIRVLFTSEDVVHSWFIPSFGVKNDCIPGRVGSASVVAKEVGVFYGFCTELCGVLHSEMPIAVEVVPNFSYEEWLTTNLDS</sequence>
<feature type="domain" description="Cytochrome oxidase subunit II transmembrane region profile" evidence="18">
    <location>
        <begin position="1"/>
        <end position="95"/>
    </location>
</feature>
<dbReference type="InterPro" id="IPR036257">
    <property type="entry name" value="Cyt_c_oxidase_su2_TM_sf"/>
</dbReference>
<keyword evidence="6 15" id="KW-0812">Transmembrane</keyword>
<keyword evidence="8" id="KW-0460">Magnesium</keyword>
<keyword evidence="5 15" id="KW-0679">Respiratory chain</keyword>
<dbReference type="PRINTS" id="PR01166">
    <property type="entry name" value="CYCOXIDASEII"/>
</dbReference>
<dbReference type="InterPro" id="IPR011759">
    <property type="entry name" value="Cyt_c_oxidase_su2_TM_dom"/>
</dbReference>
<dbReference type="Gene3D" id="2.60.40.420">
    <property type="entry name" value="Cupredoxins - blue copper proteins"/>
    <property type="match status" value="1"/>
</dbReference>
<dbReference type="EMBL" id="MF374632">
    <property type="protein sequence ID" value="ASQ40453.1"/>
    <property type="molecule type" value="Genomic_DNA"/>
</dbReference>
<evidence type="ECO:0000256" key="13">
    <source>
        <dbReference type="ARBA" id="ARBA00023136"/>
    </source>
</evidence>
<feature type="transmembrane region" description="Helical" evidence="16">
    <location>
        <begin position="67"/>
        <end position="90"/>
    </location>
</feature>
<comment type="catalytic activity">
    <reaction evidence="14">
        <text>4 Fe(II)-[cytochrome c] + O2 + 8 H(+)(in) = 4 Fe(III)-[cytochrome c] + 2 H2O + 4 H(+)(out)</text>
        <dbReference type="Rhea" id="RHEA:11436"/>
        <dbReference type="Rhea" id="RHEA-COMP:10350"/>
        <dbReference type="Rhea" id="RHEA-COMP:14399"/>
        <dbReference type="ChEBI" id="CHEBI:15377"/>
        <dbReference type="ChEBI" id="CHEBI:15378"/>
        <dbReference type="ChEBI" id="CHEBI:15379"/>
        <dbReference type="ChEBI" id="CHEBI:29033"/>
        <dbReference type="ChEBI" id="CHEBI:29034"/>
        <dbReference type="EC" id="7.1.1.9"/>
    </reaction>
    <physiologicalReaction direction="left-to-right" evidence="14">
        <dbReference type="Rhea" id="RHEA:11437"/>
    </physiologicalReaction>
</comment>
<evidence type="ECO:0000256" key="14">
    <source>
        <dbReference type="ARBA" id="ARBA00049512"/>
    </source>
</evidence>
<keyword evidence="9" id="KW-1278">Translocase</keyword>
<dbReference type="InterPro" id="IPR008972">
    <property type="entry name" value="Cupredoxin"/>
</dbReference>
<dbReference type="PROSITE" id="PS00078">
    <property type="entry name" value="COX2"/>
    <property type="match status" value="1"/>
</dbReference>
<name>A0A343F4F5_CERED</name>
<comment type="function">
    <text evidence="15">Component of the cytochrome c oxidase, the last enzyme in the mitochondrial electron transport chain which drives oxidative phosphorylation. The respiratory chain contains 3 multisubunit complexes succinate dehydrogenase (complex II, CII), ubiquinol-cytochrome c oxidoreductase (cytochrome b-c1 complex, complex III, CIII) and cytochrome c oxidase (complex IV, CIV), that cooperate to transfer electrons derived from NADH and succinate to molecular oxygen, creating an electrochemical gradient over the inner membrane that drives transmembrane transport and the ATP synthase. Cytochrome c oxidase is the component of the respiratory chain that catalyzes the reduction of oxygen to water. Electrons originating from reduced cytochrome c in the intermembrane space (IMS) are transferred via the dinuclear copper A center (CU(A)) of subunit 2 and heme A of subunit 1 to the active site in subunit 1, a binuclear center (BNC) formed by heme A3 and copper B (CU(B)). The BNC reduces molecular oxygen to 2 water molecules using 4 electrons from cytochrome c in the IMS and 4 protons from the mitochondrial matrix.</text>
</comment>
<keyword evidence="7 15" id="KW-0479">Metal-binding</keyword>
<evidence type="ECO:0000259" key="18">
    <source>
        <dbReference type="PROSITE" id="PS50999"/>
    </source>
</evidence>
<evidence type="ECO:0000256" key="12">
    <source>
        <dbReference type="ARBA" id="ARBA00023008"/>
    </source>
</evidence>
<evidence type="ECO:0000313" key="19">
    <source>
        <dbReference type="EMBL" id="ASQ40453.1"/>
    </source>
</evidence>
<dbReference type="PROSITE" id="PS50999">
    <property type="entry name" value="COX2_TM"/>
    <property type="match status" value="1"/>
</dbReference>
<comment type="similarity">
    <text evidence="2 15">Belongs to the cytochrome c oxidase subunit 2 family.</text>
</comment>
<evidence type="ECO:0000256" key="3">
    <source>
        <dbReference type="ARBA" id="ARBA00015946"/>
    </source>
</evidence>
<keyword evidence="12 15" id="KW-0186">Copper</keyword>
<evidence type="ECO:0000256" key="1">
    <source>
        <dbReference type="ARBA" id="ARBA00004141"/>
    </source>
</evidence>
<dbReference type="InterPro" id="IPR001505">
    <property type="entry name" value="Copper_CuA"/>
</dbReference>
<feature type="transmembrane region" description="Helical" evidence="16">
    <location>
        <begin position="21"/>
        <end position="47"/>
    </location>
</feature>
<evidence type="ECO:0000256" key="16">
    <source>
        <dbReference type="SAM" id="Phobius"/>
    </source>
</evidence>
<evidence type="ECO:0000256" key="7">
    <source>
        <dbReference type="ARBA" id="ARBA00022723"/>
    </source>
</evidence>
<comment type="subcellular location">
    <subcellularLocation>
        <location evidence="1">Membrane</location>
        <topology evidence="1">Multi-pass membrane protein</topology>
    </subcellularLocation>
    <subcellularLocation>
        <location evidence="15">Mitochondrion inner membrane</location>
        <topology evidence="15">Multi-pass membrane protein</topology>
    </subcellularLocation>
</comment>
<evidence type="ECO:0000256" key="8">
    <source>
        <dbReference type="ARBA" id="ARBA00022842"/>
    </source>
</evidence>